<dbReference type="CDD" id="cd00067">
    <property type="entry name" value="GAL4"/>
    <property type="match status" value="1"/>
</dbReference>
<keyword evidence="8" id="KW-0812">Transmembrane</keyword>
<dbReference type="EMBL" id="MU128915">
    <property type="protein sequence ID" value="KAF9519840.1"/>
    <property type="molecule type" value="Genomic_DNA"/>
</dbReference>
<dbReference type="PROSITE" id="PS50048">
    <property type="entry name" value="ZN2_CY6_FUNGAL_2"/>
    <property type="match status" value="1"/>
</dbReference>
<feature type="region of interest" description="Disordered" evidence="7">
    <location>
        <begin position="81"/>
        <end position="186"/>
    </location>
</feature>
<reference evidence="10" key="1">
    <citation type="journal article" date="2020" name="Nat. Commun.">
        <title>Large-scale genome sequencing of mycorrhizal fungi provides insights into the early evolution of symbiotic traits.</title>
        <authorList>
            <person name="Miyauchi S."/>
            <person name="Kiss E."/>
            <person name="Kuo A."/>
            <person name="Drula E."/>
            <person name="Kohler A."/>
            <person name="Sanchez-Garcia M."/>
            <person name="Morin E."/>
            <person name="Andreopoulos B."/>
            <person name="Barry K.W."/>
            <person name="Bonito G."/>
            <person name="Buee M."/>
            <person name="Carver A."/>
            <person name="Chen C."/>
            <person name="Cichocki N."/>
            <person name="Clum A."/>
            <person name="Culley D."/>
            <person name="Crous P.W."/>
            <person name="Fauchery L."/>
            <person name="Girlanda M."/>
            <person name="Hayes R.D."/>
            <person name="Keri Z."/>
            <person name="LaButti K."/>
            <person name="Lipzen A."/>
            <person name="Lombard V."/>
            <person name="Magnuson J."/>
            <person name="Maillard F."/>
            <person name="Murat C."/>
            <person name="Nolan M."/>
            <person name="Ohm R.A."/>
            <person name="Pangilinan J."/>
            <person name="Pereira M.F."/>
            <person name="Perotto S."/>
            <person name="Peter M."/>
            <person name="Pfister S."/>
            <person name="Riley R."/>
            <person name="Sitrit Y."/>
            <person name="Stielow J.B."/>
            <person name="Szollosi G."/>
            <person name="Zifcakova L."/>
            <person name="Stursova M."/>
            <person name="Spatafora J.W."/>
            <person name="Tedersoo L."/>
            <person name="Vaario L.M."/>
            <person name="Yamada A."/>
            <person name="Yan M."/>
            <person name="Wang P."/>
            <person name="Xu J."/>
            <person name="Bruns T."/>
            <person name="Baldrian P."/>
            <person name="Vilgalys R."/>
            <person name="Dunand C."/>
            <person name="Henrissat B."/>
            <person name="Grigoriev I.V."/>
            <person name="Hibbett D."/>
            <person name="Nagy L.G."/>
            <person name="Martin F.M."/>
        </authorList>
    </citation>
    <scope>NUCLEOTIDE SEQUENCE</scope>
    <source>
        <strain evidence="10">UP504</strain>
    </source>
</reference>
<dbReference type="GO" id="GO:0006351">
    <property type="term" value="P:DNA-templated transcription"/>
    <property type="evidence" value="ECO:0007669"/>
    <property type="project" value="InterPro"/>
</dbReference>
<dbReference type="InterPro" id="IPR051089">
    <property type="entry name" value="prtT"/>
</dbReference>
<evidence type="ECO:0000256" key="2">
    <source>
        <dbReference type="ARBA" id="ARBA00022723"/>
    </source>
</evidence>
<feature type="domain" description="Zn(2)-C6 fungal-type" evidence="9">
    <location>
        <begin position="25"/>
        <end position="57"/>
    </location>
</feature>
<feature type="compositionally biased region" description="Polar residues" evidence="7">
    <location>
        <begin position="129"/>
        <end position="158"/>
    </location>
</feature>
<name>A0A9P6BAC5_9AGAM</name>
<feature type="compositionally biased region" description="Pro residues" evidence="7">
    <location>
        <begin position="8"/>
        <end position="17"/>
    </location>
</feature>
<keyword evidence="6" id="KW-0539">Nucleus</keyword>
<evidence type="ECO:0000256" key="7">
    <source>
        <dbReference type="SAM" id="MobiDB-lite"/>
    </source>
</evidence>
<keyword evidence="8" id="KW-0472">Membrane</keyword>
<organism evidence="10 11">
    <name type="scientific">Hydnum rufescens UP504</name>
    <dbReference type="NCBI Taxonomy" id="1448309"/>
    <lineage>
        <taxon>Eukaryota</taxon>
        <taxon>Fungi</taxon>
        <taxon>Dikarya</taxon>
        <taxon>Basidiomycota</taxon>
        <taxon>Agaricomycotina</taxon>
        <taxon>Agaricomycetes</taxon>
        <taxon>Cantharellales</taxon>
        <taxon>Hydnaceae</taxon>
        <taxon>Hydnum</taxon>
    </lineage>
</organism>
<dbReference type="GO" id="GO:0000981">
    <property type="term" value="F:DNA-binding transcription factor activity, RNA polymerase II-specific"/>
    <property type="evidence" value="ECO:0007669"/>
    <property type="project" value="InterPro"/>
</dbReference>
<dbReference type="PANTHER" id="PTHR31845:SF19">
    <property type="entry name" value="TRANSCRIPTION FACTOR DOMAIN-CONTAINING PROTEIN"/>
    <property type="match status" value="1"/>
</dbReference>
<dbReference type="SUPFAM" id="SSF57701">
    <property type="entry name" value="Zn2/Cys6 DNA-binding domain"/>
    <property type="match status" value="1"/>
</dbReference>
<dbReference type="CDD" id="cd12148">
    <property type="entry name" value="fungal_TF_MHR"/>
    <property type="match status" value="1"/>
</dbReference>
<dbReference type="SMART" id="SM00906">
    <property type="entry name" value="Fungal_trans"/>
    <property type="match status" value="1"/>
</dbReference>
<dbReference type="InterPro" id="IPR036864">
    <property type="entry name" value="Zn2-C6_fun-type_DNA-bd_sf"/>
</dbReference>
<evidence type="ECO:0000256" key="8">
    <source>
        <dbReference type="SAM" id="Phobius"/>
    </source>
</evidence>
<sequence length="618" mass="68782">MDESGPSSLPPPPPTKPPVVRSAKACTVCRAAKMRCMGAEDGEPCNRCKKQNTECVFEKHRRGRKPGSKLSEASKMLRRLEKGLTTAKASAQMQYSPNGSAGAVDSSRSFPGSMSRSALHPEGSHEPGRSNSTLAFASAPQWQSSPNNMLLALSNRSNILPFPKDDSEQDPSSEEEEDRKVEDSSDYNLFPAHLLAEENKRNSFFNTVLGPAGPESPTPNGSGQSGSDKGRLAKGTRGPSFTSSSGGTECPPTNGANGPHGNSSFGMRPKKMPEFEDPITAGLITEDDAKTLFELFFLRLNPFICLFDPVLHTVEHVRSTCPFLFTCLIMAGCKFWKPHLYPACQQLAADTCSFACMTYWKEPDDQNTWTYVGYACRMAVELGLNRHVPNPPADESDKAYRERRDRERTYLVLFVHDRSLSTQTGRHWMLPEDDLIRNSPTWHESSHLRPEDVIVAAQVQLRRLAAETTDVFYLHKGQPGMLYSDINYEILLRACNAKLTAWSHVWHAELVKAEGQSFHSSTLSFFRLHVRLFLNSFGLHSSMHTASRETPSLQALSNCYTSALQTLEIVTAEFAPIGMLRYVQESITVMTAYSAVFLLRVSALMHFMFTIIMKFVRS</sequence>
<evidence type="ECO:0000256" key="4">
    <source>
        <dbReference type="ARBA" id="ARBA00023125"/>
    </source>
</evidence>
<protein>
    <recommendedName>
        <fullName evidence="9">Zn(2)-C6 fungal-type domain-containing protein</fullName>
    </recommendedName>
</protein>
<dbReference type="OrthoDB" id="3163292at2759"/>
<evidence type="ECO:0000256" key="5">
    <source>
        <dbReference type="ARBA" id="ARBA00023163"/>
    </source>
</evidence>
<feature type="compositionally biased region" description="Polar residues" evidence="7">
    <location>
        <begin position="87"/>
        <end position="99"/>
    </location>
</feature>
<comment type="caution">
    <text evidence="10">The sequence shown here is derived from an EMBL/GenBank/DDBJ whole genome shotgun (WGS) entry which is preliminary data.</text>
</comment>
<dbReference type="InterPro" id="IPR007219">
    <property type="entry name" value="XnlR_reg_dom"/>
</dbReference>
<dbReference type="GO" id="GO:0000976">
    <property type="term" value="F:transcription cis-regulatory region binding"/>
    <property type="evidence" value="ECO:0007669"/>
    <property type="project" value="TreeGrafter"/>
</dbReference>
<evidence type="ECO:0000256" key="3">
    <source>
        <dbReference type="ARBA" id="ARBA00023015"/>
    </source>
</evidence>
<keyword evidence="8" id="KW-1133">Transmembrane helix</keyword>
<dbReference type="Pfam" id="PF00172">
    <property type="entry name" value="Zn_clus"/>
    <property type="match status" value="1"/>
</dbReference>
<keyword evidence="11" id="KW-1185">Reference proteome</keyword>
<dbReference type="AlphaFoldDB" id="A0A9P6BAC5"/>
<dbReference type="Pfam" id="PF04082">
    <property type="entry name" value="Fungal_trans"/>
    <property type="match status" value="1"/>
</dbReference>
<evidence type="ECO:0000256" key="1">
    <source>
        <dbReference type="ARBA" id="ARBA00004123"/>
    </source>
</evidence>
<accession>A0A9P6BAC5</accession>
<feature type="region of interest" description="Disordered" evidence="7">
    <location>
        <begin position="205"/>
        <end position="270"/>
    </location>
</feature>
<feature type="region of interest" description="Disordered" evidence="7">
    <location>
        <begin position="1"/>
        <end position="22"/>
    </location>
</feature>
<dbReference type="Proteomes" id="UP000886523">
    <property type="component" value="Unassembled WGS sequence"/>
</dbReference>
<dbReference type="PANTHER" id="PTHR31845">
    <property type="entry name" value="FINGER DOMAIN PROTEIN, PUTATIVE-RELATED"/>
    <property type="match status" value="1"/>
</dbReference>
<dbReference type="InterPro" id="IPR001138">
    <property type="entry name" value="Zn2Cys6_DnaBD"/>
</dbReference>
<keyword evidence="3" id="KW-0805">Transcription regulation</keyword>
<keyword evidence="4" id="KW-0238">DNA-binding</keyword>
<dbReference type="PROSITE" id="PS00463">
    <property type="entry name" value="ZN2_CY6_FUNGAL_1"/>
    <property type="match status" value="1"/>
</dbReference>
<dbReference type="GO" id="GO:0008270">
    <property type="term" value="F:zinc ion binding"/>
    <property type="evidence" value="ECO:0007669"/>
    <property type="project" value="InterPro"/>
</dbReference>
<proteinExistence type="predicted"/>
<evidence type="ECO:0000259" key="9">
    <source>
        <dbReference type="PROSITE" id="PS50048"/>
    </source>
</evidence>
<dbReference type="GO" id="GO:0005634">
    <property type="term" value="C:nucleus"/>
    <property type="evidence" value="ECO:0007669"/>
    <property type="project" value="UniProtKB-SubCell"/>
</dbReference>
<feature type="compositionally biased region" description="Polar residues" evidence="7">
    <location>
        <begin position="218"/>
        <end position="227"/>
    </location>
</feature>
<gene>
    <name evidence="10" type="ORF">BS47DRAFT_1370591</name>
</gene>
<feature type="compositionally biased region" description="Polar residues" evidence="7">
    <location>
        <begin position="254"/>
        <end position="265"/>
    </location>
</feature>
<comment type="subcellular location">
    <subcellularLocation>
        <location evidence="1">Nucleus</location>
    </subcellularLocation>
</comment>
<dbReference type="SMART" id="SM00066">
    <property type="entry name" value="GAL4"/>
    <property type="match status" value="1"/>
</dbReference>
<keyword evidence="5" id="KW-0804">Transcription</keyword>
<evidence type="ECO:0000313" key="11">
    <source>
        <dbReference type="Proteomes" id="UP000886523"/>
    </source>
</evidence>
<dbReference type="Gene3D" id="4.10.240.10">
    <property type="entry name" value="Zn(2)-C6 fungal-type DNA-binding domain"/>
    <property type="match status" value="1"/>
</dbReference>
<feature type="compositionally biased region" description="Low complexity" evidence="7">
    <location>
        <begin position="106"/>
        <end position="117"/>
    </location>
</feature>
<evidence type="ECO:0000256" key="6">
    <source>
        <dbReference type="ARBA" id="ARBA00023242"/>
    </source>
</evidence>
<evidence type="ECO:0000313" key="10">
    <source>
        <dbReference type="EMBL" id="KAF9519840.1"/>
    </source>
</evidence>
<feature type="transmembrane region" description="Helical" evidence="8">
    <location>
        <begin position="592"/>
        <end position="616"/>
    </location>
</feature>
<feature type="compositionally biased region" description="Acidic residues" evidence="7">
    <location>
        <begin position="167"/>
        <end position="177"/>
    </location>
</feature>
<keyword evidence="2" id="KW-0479">Metal-binding</keyword>